<organism evidence="1 2">
    <name type="scientific">Brassica carinata</name>
    <name type="common">Ethiopian mustard</name>
    <name type="synonym">Abyssinian cabbage</name>
    <dbReference type="NCBI Taxonomy" id="52824"/>
    <lineage>
        <taxon>Eukaryota</taxon>
        <taxon>Viridiplantae</taxon>
        <taxon>Streptophyta</taxon>
        <taxon>Embryophyta</taxon>
        <taxon>Tracheophyta</taxon>
        <taxon>Spermatophyta</taxon>
        <taxon>Magnoliopsida</taxon>
        <taxon>eudicotyledons</taxon>
        <taxon>Gunneridae</taxon>
        <taxon>Pentapetalae</taxon>
        <taxon>rosids</taxon>
        <taxon>malvids</taxon>
        <taxon>Brassicales</taxon>
        <taxon>Brassicaceae</taxon>
        <taxon>Brassiceae</taxon>
        <taxon>Brassica</taxon>
    </lineage>
</organism>
<gene>
    <name evidence="1" type="ORF">Bca52824_027447</name>
</gene>
<keyword evidence="2" id="KW-1185">Reference proteome</keyword>
<sequence length="141" mass="16595">MQSYSDGDLRKSNKKGRYKAWDSLTGMQRKGYHFKHRSLQMGTTDQPANCGHLTPHELKERQVRLGNARPAIEKILTVYVMRHMKSIDPLDWPKQIYIIQGKGRGKEASKEMVELLKQLKQLKKLMKRHHPDLTREELQKF</sequence>
<reference evidence="1 2" key="1">
    <citation type="submission" date="2020-02" db="EMBL/GenBank/DDBJ databases">
        <authorList>
            <person name="Ma Q."/>
            <person name="Huang Y."/>
            <person name="Song X."/>
            <person name="Pei D."/>
        </authorList>
    </citation>
    <scope>NUCLEOTIDE SEQUENCE [LARGE SCALE GENOMIC DNA]</scope>
    <source>
        <strain evidence="1">Sxm20200214</strain>
        <tissue evidence="1">Leaf</tissue>
    </source>
</reference>
<protein>
    <submittedName>
        <fullName evidence="1">Uncharacterized protein</fullName>
    </submittedName>
</protein>
<accession>A0A8X7VAH9</accession>
<evidence type="ECO:0000313" key="1">
    <source>
        <dbReference type="EMBL" id="KAG2307699.1"/>
    </source>
</evidence>
<dbReference type="Proteomes" id="UP000886595">
    <property type="component" value="Unassembled WGS sequence"/>
</dbReference>
<dbReference type="EMBL" id="JAAMPC010000006">
    <property type="protein sequence ID" value="KAG2307699.1"/>
    <property type="molecule type" value="Genomic_DNA"/>
</dbReference>
<comment type="caution">
    <text evidence="1">The sequence shown here is derived from an EMBL/GenBank/DDBJ whole genome shotgun (WGS) entry which is preliminary data.</text>
</comment>
<evidence type="ECO:0000313" key="2">
    <source>
        <dbReference type="Proteomes" id="UP000886595"/>
    </source>
</evidence>
<proteinExistence type="predicted"/>
<name>A0A8X7VAH9_BRACI</name>
<dbReference type="AlphaFoldDB" id="A0A8X7VAH9"/>